<comment type="caution">
    <text evidence="15">The sequence shown here is derived from an EMBL/GenBank/DDBJ whole genome shotgun (WGS) entry which is preliminary data.</text>
</comment>
<dbReference type="Pfam" id="PF21994">
    <property type="entry name" value="AGAO-like_N2"/>
    <property type="match status" value="1"/>
</dbReference>
<dbReference type="Pfam" id="PF01179">
    <property type="entry name" value="Cu_amine_oxid"/>
    <property type="match status" value="1"/>
</dbReference>
<dbReference type="SUPFAM" id="SSF54416">
    <property type="entry name" value="Amine oxidase N-terminal region"/>
    <property type="match status" value="2"/>
</dbReference>
<dbReference type="GO" id="GO:0009308">
    <property type="term" value="P:amine metabolic process"/>
    <property type="evidence" value="ECO:0007669"/>
    <property type="project" value="UniProtKB-UniRule"/>
</dbReference>
<feature type="domain" description="AGAO-like N2" evidence="14">
    <location>
        <begin position="23"/>
        <end position="97"/>
    </location>
</feature>
<gene>
    <name evidence="15" type="ORF">BJ968_001490</name>
</gene>
<evidence type="ECO:0000256" key="1">
    <source>
        <dbReference type="ARBA" id="ARBA00001935"/>
    </source>
</evidence>
<dbReference type="Gene3D" id="2.70.98.20">
    <property type="entry name" value="Copper amine oxidase, catalytic domain"/>
    <property type="match status" value="1"/>
</dbReference>
<dbReference type="InterPro" id="IPR000269">
    <property type="entry name" value="Cu_amine_oxidase"/>
</dbReference>
<keyword evidence="4 12" id="KW-0479">Metal-binding</keyword>
<dbReference type="InterPro" id="IPR016182">
    <property type="entry name" value="Cu_amine_oxidase_N-reg"/>
</dbReference>
<dbReference type="EMBL" id="JACCBB010000001">
    <property type="protein sequence ID" value="NYD21950.1"/>
    <property type="molecule type" value="Genomic_DNA"/>
</dbReference>
<organism evidence="15 16">
    <name type="scientific">Kineococcus aurantiacus</name>
    <dbReference type="NCBI Taxonomy" id="37633"/>
    <lineage>
        <taxon>Bacteria</taxon>
        <taxon>Bacillati</taxon>
        <taxon>Actinomycetota</taxon>
        <taxon>Actinomycetes</taxon>
        <taxon>Kineosporiales</taxon>
        <taxon>Kineosporiaceae</taxon>
        <taxon>Kineococcus</taxon>
    </lineage>
</organism>
<dbReference type="Proteomes" id="UP000521922">
    <property type="component" value="Unassembled WGS sequence"/>
</dbReference>
<evidence type="ECO:0000256" key="9">
    <source>
        <dbReference type="ARBA" id="ARBA00048032"/>
    </source>
</evidence>
<evidence type="ECO:0000256" key="7">
    <source>
        <dbReference type="ARBA" id="ARBA00023008"/>
    </source>
</evidence>
<evidence type="ECO:0000256" key="12">
    <source>
        <dbReference type="RuleBase" id="RU000672"/>
    </source>
</evidence>
<feature type="domain" description="Copper amine oxidase catalytic" evidence="13">
    <location>
        <begin position="234"/>
        <end position="640"/>
    </location>
</feature>
<protein>
    <recommendedName>
        <fullName evidence="12">Amine oxidase</fullName>
        <ecNumber evidence="12">1.4.3.-</ecNumber>
    </recommendedName>
</protein>
<evidence type="ECO:0000256" key="5">
    <source>
        <dbReference type="ARBA" id="ARBA00022772"/>
    </source>
</evidence>
<name>A0A7Y9IZY5_9ACTN</name>
<dbReference type="InterPro" id="IPR049948">
    <property type="entry name" value="Cu_Am_ox_TPQ-bd"/>
</dbReference>
<evidence type="ECO:0000259" key="14">
    <source>
        <dbReference type="Pfam" id="PF21994"/>
    </source>
</evidence>
<comment type="cofactor">
    <cofactor evidence="1">
        <name>Cu cation</name>
        <dbReference type="ChEBI" id="CHEBI:23378"/>
    </cofactor>
</comment>
<reference evidence="15 16" key="1">
    <citation type="submission" date="2020-07" db="EMBL/GenBank/DDBJ databases">
        <title>Sequencing the genomes of 1000 actinobacteria strains.</title>
        <authorList>
            <person name="Klenk H.-P."/>
        </authorList>
    </citation>
    <scope>NUCLEOTIDE SEQUENCE [LARGE SCALE GENOMIC DNA]</scope>
    <source>
        <strain evidence="15 16">DSM 7487</strain>
    </source>
</reference>
<accession>A0A7Y9IZY5</accession>
<dbReference type="PANTHER" id="PTHR10638">
    <property type="entry name" value="COPPER AMINE OXIDASE"/>
    <property type="match status" value="1"/>
</dbReference>
<evidence type="ECO:0000313" key="15">
    <source>
        <dbReference type="EMBL" id="NYD21950.1"/>
    </source>
</evidence>
<dbReference type="InterPro" id="IPR054157">
    <property type="entry name" value="AGAO-like_N2"/>
</dbReference>
<dbReference type="SUPFAM" id="SSF49998">
    <property type="entry name" value="Amine oxidase catalytic domain"/>
    <property type="match status" value="1"/>
</dbReference>
<feature type="active site" description="Schiff-base intermediate with substrate; via topaquinone" evidence="10">
    <location>
        <position position="399"/>
    </location>
</feature>
<evidence type="ECO:0000256" key="8">
    <source>
        <dbReference type="ARBA" id="ARBA00023157"/>
    </source>
</evidence>
<keyword evidence="16" id="KW-1185">Reference proteome</keyword>
<dbReference type="InterPro" id="IPR036460">
    <property type="entry name" value="Cu_amine_oxidase_C_sf"/>
</dbReference>
<dbReference type="NCBIfam" id="NF008559">
    <property type="entry name" value="PRK11504.1"/>
    <property type="match status" value="1"/>
</dbReference>
<proteinExistence type="inferred from homology"/>
<comment type="subunit">
    <text evidence="3">Homodimer.</text>
</comment>
<comment type="catalytic activity">
    <reaction evidence="9">
        <text>a primary methyl amine + O2 + H2O = an aldehyde + H2O2 + NH4(+)</text>
        <dbReference type="Rhea" id="RHEA:16153"/>
        <dbReference type="ChEBI" id="CHEBI:15377"/>
        <dbReference type="ChEBI" id="CHEBI:15379"/>
        <dbReference type="ChEBI" id="CHEBI:16240"/>
        <dbReference type="ChEBI" id="CHEBI:17478"/>
        <dbReference type="ChEBI" id="CHEBI:28938"/>
        <dbReference type="ChEBI" id="CHEBI:228804"/>
        <dbReference type="EC" id="1.4.3.21"/>
    </reaction>
</comment>
<dbReference type="PROSITE" id="PS01164">
    <property type="entry name" value="COPPER_AMINE_OXID_1"/>
    <property type="match status" value="1"/>
</dbReference>
<keyword evidence="8" id="KW-1015">Disulfide bond</keyword>
<dbReference type="GO" id="GO:0005507">
    <property type="term" value="F:copper ion binding"/>
    <property type="evidence" value="ECO:0007669"/>
    <property type="project" value="InterPro"/>
</dbReference>
<dbReference type="InterPro" id="IPR015798">
    <property type="entry name" value="Cu_amine_oxidase_C"/>
</dbReference>
<evidence type="ECO:0000313" key="16">
    <source>
        <dbReference type="Proteomes" id="UP000521922"/>
    </source>
</evidence>
<evidence type="ECO:0000256" key="2">
    <source>
        <dbReference type="ARBA" id="ARBA00007983"/>
    </source>
</evidence>
<comment type="similarity">
    <text evidence="2 12">Belongs to the copper/topaquinone oxidase family.</text>
</comment>
<sequence>MSLLETPATGTSPSVSHPLDRLTAAEVDATRELLAPTLTPTTRFAYLGLLEPPKPAVLAFTPGDAVERTVRVLLLDTATGTGRDVRVSLSDGRIVSDREVDGAVEGHLPILEEEFGAIEPILNADDRWVSTLASRGLTPADVVTVPLSAGHYDDIPATDPGAARILRVFAFAQPDPSALPWAHPVDGIVAYVDLSAAKVLQVLDHQRFEVPQQSGNWDEAPHAQAERTDLKPISITQPEGPSFSVEGDVISWQGWKVRVGFDAREGLTLHQLSVADSTGPDPSVQRDVVYRASIAEMVVPYADPSPVRFWQNYFDTGEYLFGRFVNSLALGCDCLGEIHYFDAVLADETGHPKTVQNAICLHEEDHGVLWKHTDMFNGMNETRRSRRLVISFFTTIGNYDYGFYWYLYLDGTIELEAKATGVVFTAAYPEGGLEFSTEIAPGLAAPFHQHLFSARLDMAVDGTANAVEEVDAVRVPRGEGNPYGNAFARKATRLTSEAVAQREANGAVGRVWHVLSTERTNALGQPTGYALHPEHQPLLLADDTSVVHDRATFGTKHLWVTRYDSEERYPAGDFVNQNPGGAGLPQFVAGDRDLDGQDVVLWHTFGLTHFPRPEDWPVMPVDHAGFTLKPVGFFDRNPALGVPKGSSSASSCSAPAAAGDGCCGA</sequence>
<evidence type="ECO:0000256" key="3">
    <source>
        <dbReference type="ARBA" id="ARBA00011738"/>
    </source>
</evidence>
<keyword evidence="7 12" id="KW-0186">Copper</keyword>
<evidence type="ECO:0000256" key="11">
    <source>
        <dbReference type="PIRSR" id="PIRSR600269-51"/>
    </source>
</evidence>
<dbReference type="EC" id="1.4.3.-" evidence="12"/>
<comment type="PTM">
    <text evidence="11 12">Topaquinone (TPQ) is generated by copper-dependent autoxidation of a specific tyrosyl residue.</text>
</comment>
<evidence type="ECO:0000256" key="6">
    <source>
        <dbReference type="ARBA" id="ARBA00023002"/>
    </source>
</evidence>
<keyword evidence="6 12" id="KW-0560">Oxidoreductase</keyword>
<keyword evidence="5 10" id="KW-0801">TPQ</keyword>
<comment type="cofactor">
    <cofactor evidence="12">
        <name>Cu cation</name>
        <dbReference type="ChEBI" id="CHEBI:23378"/>
    </cofactor>
    <text evidence="12">Contains 1 topaquinone per subunit.</text>
</comment>
<evidence type="ECO:0000256" key="10">
    <source>
        <dbReference type="PIRSR" id="PIRSR600269-50"/>
    </source>
</evidence>
<dbReference type="Gene3D" id="3.10.450.40">
    <property type="match status" value="2"/>
</dbReference>
<dbReference type="InterPro" id="IPR049947">
    <property type="entry name" value="Cu_Am_Ox_Cu-bd"/>
</dbReference>
<dbReference type="AlphaFoldDB" id="A0A7Y9IZY5"/>
<dbReference type="PANTHER" id="PTHR10638:SF86">
    <property type="entry name" value="COPPER AMINE OXIDASE 1-RELATED"/>
    <property type="match status" value="1"/>
</dbReference>
<dbReference type="GO" id="GO:0048038">
    <property type="term" value="F:quinone binding"/>
    <property type="evidence" value="ECO:0007669"/>
    <property type="project" value="InterPro"/>
</dbReference>
<dbReference type="GO" id="GO:0008131">
    <property type="term" value="F:primary methylamine oxidase activity"/>
    <property type="evidence" value="ECO:0007669"/>
    <property type="project" value="UniProtKB-EC"/>
</dbReference>
<dbReference type="PROSITE" id="PS01165">
    <property type="entry name" value="COPPER_AMINE_OXID_2"/>
    <property type="match status" value="1"/>
</dbReference>
<evidence type="ECO:0000259" key="13">
    <source>
        <dbReference type="Pfam" id="PF01179"/>
    </source>
</evidence>
<evidence type="ECO:0000256" key="4">
    <source>
        <dbReference type="ARBA" id="ARBA00022723"/>
    </source>
</evidence>
<feature type="modified residue" description="2',4',5'-topaquinone" evidence="11">
    <location>
        <position position="399"/>
    </location>
</feature>
<dbReference type="RefSeq" id="WP_179750606.1">
    <property type="nucleotide sequence ID" value="NZ_BAAAGN010000005.1"/>
</dbReference>
<dbReference type="FunFam" id="2.70.98.20:FF:000001">
    <property type="entry name" value="Amine oxidase"/>
    <property type="match status" value="1"/>
</dbReference>
<feature type="active site" description="Proton acceptor" evidence="10">
    <location>
        <position position="315"/>
    </location>
</feature>